<reference evidence="1" key="1">
    <citation type="journal article" date="2014" name="Front. Microbiol.">
        <title>High frequency of phylogenetically diverse reductive dehalogenase-homologous genes in deep subseafloor sedimentary metagenomes.</title>
        <authorList>
            <person name="Kawai M."/>
            <person name="Futagami T."/>
            <person name="Toyoda A."/>
            <person name="Takaki Y."/>
            <person name="Nishi S."/>
            <person name="Hori S."/>
            <person name="Arai W."/>
            <person name="Tsubouchi T."/>
            <person name="Morono Y."/>
            <person name="Uchiyama I."/>
            <person name="Ito T."/>
            <person name="Fujiyama A."/>
            <person name="Inagaki F."/>
            <person name="Takami H."/>
        </authorList>
    </citation>
    <scope>NUCLEOTIDE SEQUENCE</scope>
    <source>
        <strain evidence="1">Expedition CK06-06</strain>
    </source>
</reference>
<evidence type="ECO:0000313" key="1">
    <source>
        <dbReference type="EMBL" id="GAH10833.1"/>
    </source>
</evidence>
<accession>X1EQ99</accession>
<name>X1EQ99_9ZZZZ</name>
<organism evidence="1">
    <name type="scientific">marine sediment metagenome</name>
    <dbReference type="NCBI Taxonomy" id="412755"/>
    <lineage>
        <taxon>unclassified sequences</taxon>
        <taxon>metagenomes</taxon>
        <taxon>ecological metagenomes</taxon>
    </lineage>
</organism>
<proteinExistence type="predicted"/>
<dbReference type="EMBL" id="BART01035087">
    <property type="protein sequence ID" value="GAH10833.1"/>
    <property type="molecule type" value="Genomic_DNA"/>
</dbReference>
<dbReference type="AlphaFoldDB" id="X1EQ99"/>
<feature type="non-terminal residue" evidence="1">
    <location>
        <position position="138"/>
    </location>
</feature>
<protein>
    <submittedName>
        <fullName evidence="1">Uncharacterized protein</fullName>
    </submittedName>
</protein>
<gene>
    <name evidence="1" type="ORF">S01H4_59739</name>
</gene>
<comment type="caution">
    <text evidence="1">The sequence shown here is derived from an EMBL/GenBank/DDBJ whole genome shotgun (WGS) entry which is preliminary data.</text>
</comment>
<sequence length="138" mass="16250">MERIILTHWSSSIGPEPIIQYPPEKPFPAKDLFLKIWAKHELNKENSVIEFTPEDEDNSYVSVIQRFEGEVYFLILVYSKEDMHDDIIKESPEILALISKNLIELINTNKITRTISEAYNTIRNYSKLDEEENLINFF</sequence>